<evidence type="ECO:0000256" key="1">
    <source>
        <dbReference type="SAM" id="MobiDB-lite"/>
    </source>
</evidence>
<feature type="compositionally biased region" description="Polar residues" evidence="1">
    <location>
        <begin position="44"/>
        <end position="56"/>
    </location>
</feature>
<feature type="compositionally biased region" description="Low complexity" evidence="1">
    <location>
        <begin position="85"/>
        <end position="138"/>
    </location>
</feature>
<sequence length="332" mass="34848">MKQFKFDHVSVLTLPRRTRKVKPIDDIQLNPTIHSTPDKKNSNDPKTLSSTSISLPSDLIQETQSLHAMLSMPNNDSKLLPKEMTTTTSTTATTTSATSTTATTTSTTATTTATTTSTTSTRSTTSTTSKTTSTTTSTTTSVTTTTARLLVNITQPGDSIVGICNTIAGGSTGAVNLSWPSNENPENAIDGSLSTKYLNAGDSKPGCSGSSVSGINTGFYVTPTISNASVAIGLLFATAEDFPNRDPITVTLEGTNATGTTALDLGSSWTLIYSGSTGISSSTDPGRQTYVSQQNFSNTIAFKSYRLLITSKRGTENSAQYAEAHIIGYIIL</sequence>
<dbReference type="Proteomes" id="UP000663889">
    <property type="component" value="Unassembled WGS sequence"/>
</dbReference>
<gene>
    <name evidence="2" type="ORF">SEV965_LOCUS36232</name>
</gene>
<organism evidence="2 3">
    <name type="scientific">Rotaria sordida</name>
    <dbReference type="NCBI Taxonomy" id="392033"/>
    <lineage>
        <taxon>Eukaryota</taxon>
        <taxon>Metazoa</taxon>
        <taxon>Spiralia</taxon>
        <taxon>Gnathifera</taxon>
        <taxon>Rotifera</taxon>
        <taxon>Eurotatoria</taxon>
        <taxon>Bdelloidea</taxon>
        <taxon>Philodinida</taxon>
        <taxon>Philodinidae</taxon>
        <taxon>Rotaria</taxon>
    </lineage>
</organism>
<proteinExistence type="predicted"/>
<evidence type="ECO:0000313" key="2">
    <source>
        <dbReference type="EMBL" id="CAF1504244.1"/>
    </source>
</evidence>
<dbReference type="EMBL" id="CAJNOU010006411">
    <property type="protein sequence ID" value="CAF1504244.1"/>
    <property type="molecule type" value="Genomic_DNA"/>
</dbReference>
<protein>
    <submittedName>
        <fullName evidence="2">Uncharacterized protein</fullName>
    </submittedName>
</protein>
<feature type="region of interest" description="Disordered" evidence="1">
    <location>
        <begin position="72"/>
        <end position="138"/>
    </location>
</feature>
<reference evidence="2" key="1">
    <citation type="submission" date="2021-02" db="EMBL/GenBank/DDBJ databases">
        <authorList>
            <person name="Nowell W R."/>
        </authorList>
    </citation>
    <scope>NUCLEOTIDE SEQUENCE</scope>
</reference>
<name>A0A815TEN0_9BILA</name>
<accession>A0A815TEN0</accession>
<comment type="caution">
    <text evidence="2">The sequence shown here is derived from an EMBL/GenBank/DDBJ whole genome shotgun (WGS) entry which is preliminary data.</text>
</comment>
<feature type="region of interest" description="Disordered" evidence="1">
    <location>
        <begin position="23"/>
        <end position="56"/>
    </location>
</feature>
<dbReference type="AlphaFoldDB" id="A0A815TEN0"/>
<evidence type="ECO:0000313" key="3">
    <source>
        <dbReference type="Proteomes" id="UP000663889"/>
    </source>
</evidence>